<protein>
    <submittedName>
        <fullName evidence="4">Alpha/beta hydrolase</fullName>
    </submittedName>
</protein>
<dbReference type="Proteomes" id="UP001597294">
    <property type="component" value="Unassembled WGS sequence"/>
</dbReference>
<organism evidence="4 5">
    <name type="scientific">Kiloniella antarctica</name>
    <dbReference type="NCBI Taxonomy" id="1550907"/>
    <lineage>
        <taxon>Bacteria</taxon>
        <taxon>Pseudomonadati</taxon>
        <taxon>Pseudomonadota</taxon>
        <taxon>Alphaproteobacteria</taxon>
        <taxon>Rhodospirillales</taxon>
        <taxon>Kiloniellaceae</taxon>
        <taxon>Kiloniella</taxon>
    </lineage>
</organism>
<dbReference type="RefSeq" id="WP_380248299.1">
    <property type="nucleotide sequence ID" value="NZ_JBHUII010000001.1"/>
</dbReference>
<feature type="domain" description="Alpha/beta hydrolase fold-3" evidence="3">
    <location>
        <begin position="80"/>
        <end position="293"/>
    </location>
</feature>
<dbReference type="InterPro" id="IPR013094">
    <property type="entry name" value="AB_hydrolase_3"/>
</dbReference>
<sequence>MSDGLDLELQDFVAATESFSTPGVTDLDDIRHSYNQMCLHFQSSHPDNLKILEGAIEGPDGDIPIRVYRPKNRIGLHPTLIYFHGGGWVLGDLDSHDSITADLAEQANVQVIAVDYRLAPEHPYPAAVDDCWAVYQAVTEAPKIFDIDINRLVIGGDSAGGTLAAVITMIARDIHLLGFNAPWIKGQLLIYPALSSEVLPSRVQQADAPLFSTPDLNLFIDYYLGHPATEQNKQDFKIFPAQADDFSNLPPAYISSAELDPLSDDGPDFVDKLKSTGSTARSVIEPGLMHGWLRARHVSSRAEQAFARIVQALKDLAA</sequence>
<comment type="caution">
    <text evidence="4">The sequence shown here is derived from an EMBL/GenBank/DDBJ whole genome shotgun (WGS) entry which is preliminary data.</text>
</comment>
<proteinExistence type="inferred from homology"/>
<dbReference type="EMBL" id="JBHUII010000001">
    <property type="protein sequence ID" value="MFD2204576.1"/>
    <property type="molecule type" value="Genomic_DNA"/>
</dbReference>
<evidence type="ECO:0000256" key="1">
    <source>
        <dbReference type="ARBA" id="ARBA00010515"/>
    </source>
</evidence>
<reference evidence="5" key="1">
    <citation type="journal article" date="2019" name="Int. J. Syst. Evol. Microbiol.">
        <title>The Global Catalogue of Microorganisms (GCM) 10K type strain sequencing project: providing services to taxonomists for standard genome sequencing and annotation.</title>
        <authorList>
            <consortium name="The Broad Institute Genomics Platform"/>
            <consortium name="The Broad Institute Genome Sequencing Center for Infectious Disease"/>
            <person name="Wu L."/>
            <person name="Ma J."/>
        </authorList>
    </citation>
    <scope>NUCLEOTIDE SEQUENCE [LARGE SCALE GENOMIC DNA]</scope>
    <source>
        <strain evidence="5">CGMCC 4.7192</strain>
    </source>
</reference>
<dbReference type="Pfam" id="PF07859">
    <property type="entry name" value="Abhydrolase_3"/>
    <property type="match status" value="1"/>
</dbReference>
<dbReference type="InterPro" id="IPR029058">
    <property type="entry name" value="AB_hydrolase_fold"/>
</dbReference>
<name>A0ABW5BHB7_9PROT</name>
<dbReference type="InterPro" id="IPR002168">
    <property type="entry name" value="Lipase_GDXG_HIS_AS"/>
</dbReference>
<dbReference type="Gene3D" id="3.40.50.1820">
    <property type="entry name" value="alpha/beta hydrolase"/>
    <property type="match status" value="1"/>
</dbReference>
<evidence type="ECO:0000313" key="5">
    <source>
        <dbReference type="Proteomes" id="UP001597294"/>
    </source>
</evidence>
<comment type="similarity">
    <text evidence="1">Belongs to the 'GDXG' lipolytic enzyme family.</text>
</comment>
<keyword evidence="5" id="KW-1185">Reference proteome</keyword>
<accession>A0ABW5BHB7</accession>
<evidence type="ECO:0000256" key="2">
    <source>
        <dbReference type="ARBA" id="ARBA00022801"/>
    </source>
</evidence>
<dbReference type="SUPFAM" id="SSF53474">
    <property type="entry name" value="alpha/beta-Hydrolases"/>
    <property type="match status" value="1"/>
</dbReference>
<evidence type="ECO:0000313" key="4">
    <source>
        <dbReference type="EMBL" id="MFD2204576.1"/>
    </source>
</evidence>
<evidence type="ECO:0000259" key="3">
    <source>
        <dbReference type="Pfam" id="PF07859"/>
    </source>
</evidence>
<dbReference type="PANTHER" id="PTHR23025">
    <property type="entry name" value="TRIACYLGLYCEROL LIPASE"/>
    <property type="match status" value="1"/>
</dbReference>
<dbReference type="PROSITE" id="PS01173">
    <property type="entry name" value="LIPASE_GDXG_HIS"/>
    <property type="match status" value="1"/>
</dbReference>
<dbReference type="PANTHER" id="PTHR23025:SF3">
    <property type="entry name" value="HORMONE-SENSITIVE LIPASE"/>
    <property type="match status" value="1"/>
</dbReference>
<gene>
    <name evidence="4" type="ORF">ACFSKO_03090</name>
</gene>
<dbReference type="GO" id="GO:0016787">
    <property type="term" value="F:hydrolase activity"/>
    <property type="evidence" value="ECO:0007669"/>
    <property type="project" value="UniProtKB-KW"/>
</dbReference>
<keyword evidence="2 4" id="KW-0378">Hydrolase</keyword>